<accession>A0ACB0L1J1</accession>
<organism evidence="1 2">
    <name type="scientific">Trifolium pratense</name>
    <name type="common">Red clover</name>
    <dbReference type="NCBI Taxonomy" id="57577"/>
    <lineage>
        <taxon>Eukaryota</taxon>
        <taxon>Viridiplantae</taxon>
        <taxon>Streptophyta</taxon>
        <taxon>Embryophyta</taxon>
        <taxon>Tracheophyta</taxon>
        <taxon>Spermatophyta</taxon>
        <taxon>Magnoliopsida</taxon>
        <taxon>eudicotyledons</taxon>
        <taxon>Gunneridae</taxon>
        <taxon>Pentapetalae</taxon>
        <taxon>rosids</taxon>
        <taxon>fabids</taxon>
        <taxon>Fabales</taxon>
        <taxon>Fabaceae</taxon>
        <taxon>Papilionoideae</taxon>
        <taxon>50 kb inversion clade</taxon>
        <taxon>NPAAA clade</taxon>
        <taxon>Hologalegina</taxon>
        <taxon>IRL clade</taxon>
        <taxon>Trifolieae</taxon>
        <taxon>Trifolium</taxon>
    </lineage>
</organism>
<sequence length="363" mass="41608">MFVFASSICSEIPQTLQFSKPTNIKTFSSIQPPHYFSSTSIRFSIRTRVPFSARIFLCHAKSGTNESLNIQVLSPTLLEDPHIVYLMEHGMTIDQVRTIMRRFPAFFRYSLEGKIKPLVEFFLEFGVPKEQILIILAKRPRLCALSLSKNIKPTVKFLESLGVDKKQWAKAIYRFPALLTYSRQKINESVDFLHELGISDESIGRILTRFPNIVGCSVEDNLRPTATYFRSLGVDVGALLLRCPQIIGLSIEANIKPVTEFFLEKGYTLEEIGTMISRCAMLYAYSLTETMVPKWDYFMTMDYPKSELVKFPYYFGYSLEQRIKPRYARMKSSGRRLALNRLLSPSSSNFEKVLKMKNKGIAG</sequence>
<evidence type="ECO:0000313" key="1">
    <source>
        <dbReference type="EMBL" id="CAJ2662440.1"/>
    </source>
</evidence>
<comment type="caution">
    <text evidence="1">The sequence shown here is derived from an EMBL/GenBank/DDBJ whole genome shotgun (WGS) entry which is preliminary data.</text>
</comment>
<dbReference type="Proteomes" id="UP001177021">
    <property type="component" value="Unassembled WGS sequence"/>
</dbReference>
<dbReference type="EMBL" id="CASHSV030000409">
    <property type="protein sequence ID" value="CAJ2662440.1"/>
    <property type="molecule type" value="Genomic_DNA"/>
</dbReference>
<name>A0ACB0L1J1_TRIPR</name>
<reference evidence="1" key="1">
    <citation type="submission" date="2023-10" db="EMBL/GenBank/DDBJ databases">
        <authorList>
            <person name="Rodriguez Cubillos JULIANA M."/>
            <person name="De Vega J."/>
        </authorList>
    </citation>
    <scope>NUCLEOTIDE SEQUENCE</scope>
</reference>
<proteinExistence type="predicted"/>
<keyword evidence="2" id="KW-1185">Reference proteome</keyword>
<protein>
    <submittedName>
        <fullName evidence="1">Uncharacterized protein</fullName>
    </submittedName>
</protein>
<evidence type="ECO:0000313" key="2">
    <source>
        <dbReference type="Proteomes" id="UP001177021"/>
    </source>
</evidence>
<gene>
    <name evidence="1" type="ORF">MILVUS5_LOCUS28032</name>
</gene>